<dbReference type="PROSITE" id="PS50932">
    <property type="entry name" value="HTH_LACI_2"/>
    <property type="match status" value="1"/>
</dbReference>
<gene>
    <name evidence="5" type="ORF">SAMN04488567_3168</name>
</gene>
<dbReference type="GO" id="GO:0000976">
    <property type="term" value="F:transcription cis-regulatory region binding"/>
    <property type="evidence" value="ECO:0007669"/>
    <property type="project" value="TreeGrafter"/>
</dbReference>
<organism evidence="5 6">
    <name type="scientific">Limimaricola pyoseonensis</name>
    <dbReference type="NCBI Taxonomy" id="521013"/>
    <lineage>
        <taxon>Bacteria</taxon>
        <taxon>Pseudomonadati</taxon>
        <taxon>Pseudomonadota</taxon>
        <taxon>Alphaproteobacteria</taxon>
        <taxon>Rhodobacterales</taxon>
        <taxon>Paracoccaceae</taxon>
        <taxon>Limimaricola</taxon>
    </lineage>
</organism>
<dbReference type="PROSITE" id="PS00356">
    <property type="entry name" value="HTH_LACI_1"/>
    <property type="match status" value="1"/>
</dbReference>
<dbReference type="STRING" id="521013.SAMN04488567_3168"/>
<dbReference type="RefSeq" id="WP_090113788.1">
    <property type="nucleotide sequence ID" value="NZ_FNAT01000006.1"/>
</dbReference>
<keyword evidence="1" id="KW-0805">Transcription regulation</keyword>
<feature type="domain" description="HTH lacI-type" evidence="4">
    <location>
        <begin position="2"/>
        <end position="56"/>
    </location>
</feature>
<evidence type="ECO:0000259" key="4">
    <source>
        <dbReference type="PROSITE" id="PS50932"/>
    </source>
</evidence>
<dbReference type="EMBL" id="FNAT01000006">
    <property type="protein sequence ID" value="SDF00107.1"/>
    <property type="molecule type" value="Genomic_DNA"/>
</dbReference>
<dbReference type="PANTHER" id="PTHR30146:SF109">
    <property type="entry name" value="HTH-TYPE TRANSCRIPTIONAL REGULATOR GALS"/>
    <property type="match status" value="1"/>
</dbReference>
<evidence type="ECO:0000256" key="2">
    <source>
        <dbReference type="ARBA" id="ARBA00023125"/>
    </source>
</evidence>
<keyword evidence="3" id="KW-0804">Transcription</keyword>
<dbReference type="GO" id="GO:0003700">
    <property type="term" value="F:DNA-binding transcription factor activity"/>
    <property type="evidence" value="ECO:0007669"/>
    <property type="project" value="TreeGrafter"/>
</dbReference>
<dbReference type="CDD" id="cd01392">
    <property type="entry name" value="HTH_LacI"/>
    <property type="match status" value="1"/>
</dbReference>
<dbReference type="Gene3D" id="3.40.50.2300">
    <property type="match status" value="2"/>
</dbReference>
<dbReference type="Gene3D" id="1.10.260.40">
    <property type="entry name" value="lambda repressor-like DNA-binding domains"/>
    <property type="match status" value="1"/>
</dbReference>
<dbReference type="PRINTS" id="PR00036">
    <property type="entry name" value="HTHLACI"/>
</dbReference>
<dbReference type="AlphaFoldDB" id="A0A1G7HHW7"/>
<dbReference type="SUPFAM" id="SSF53822">
    <property type="entry name" value="Periplasmic binding protein-like I"/>
    <property type="match status" value="1"/>
</dbReference>
<dbReference type="InterPro" id="IPR046335">
    <property type="entry name" value="LacI/GalR-like_sensor"/>
</dbReference>
<name>A0A1G7HHW7_9RHOB</name>
<dbReference type="InterPro" id="IPR000843">
    <property type="entry name" value="HTH_LacI"/>
</dbReference>
<dbReference type="OrthoDB" id="60111at2"/>
<dbReference type="InterPro" id="IPR010982">
    <property type="entry name" value="Lambda_DNA-bd_dom_sf"/>
</dbReference>
<evidence type="ECO:0000256" key="1">
    <source>
        <dbReference type="ARBA" id="ARBA00023015"/>
    </source>
</evidence>
<dbReference type="Pfam" id="PF00356">
    <property type="entry name" value="LacI"/>
    <property type="match status" value="1"/>
</dbReference>
<evidence type="ECO:0000313" key="6">
    <source>
        <dbReference type="Proteomes" id="UP000198922"/>
    </source>
</evidence>
<dbReference type="PANTHER" id="PTHR30146">
    <property type="entry name" value="LACI-RELATED TRANSCRIPTIONAL REPRESSOR"/>
    <property type="match status" value="1"/>
</dbReference>
<dbReference type="Proteomes" id="UP000198922">
    <property type="component" value="Unassembled WGS sequence"/>
</dbReference>
<proteinExistence type="predicted"/>
<dbReference type="InterPro" id="IPR028082">
    <property type="entry name" value="Peripla_BP_I"/>
</dbReference>
<evidence type="ECO:0000313" key="5">
    <source>
        <dbReference type="EMBL" id="SDF00107.1"/>
    </source>
</evidence>
<reference evidence="6" key="1">
    <citation type="submission" date="2016-10" db="EMBL/GenBank/DDBJ databases">
        <authorList>
            <person name="Varghese N."/>
            <person name="Submissions S."/>
        </authorList>
    </citation>
    <scope>NUCLEOTIDE SEQUENCE [LARGE SCALE GENOMIC DNA]</scope>
    <source>
        <strain evidence="6">DSM 21424</strain>
    </source>
</reference>
<accession>A0A1G7HHW7</accession>
<dbReference type="SUPFAM" id="SSF47413">
    <property type="entry name" value="lambda repressor-like DNA-binding domains"/>
    <property type="match status" value="1"/>
</dbReference>
<evidence type="ECO:0000256" key="3">
    <source>
        <dbReference type="ARBA" id="ARBA00023163"/>
    </source>
</evidence>
<keyword evidence="2" id="KW-0238">DNA-binding</keyword>
<dbReference type="CDD" id="cd06288">
    <property type="entry name" value="PBP1_sucrose_transcription_regulator"/>
    <property type="match status" value="1"/>
</dbReference>
<keyword evidence="6" id="KW-1185">Reference proteome</keyword>
<dbReference type="SMART" id="SM00354">
    <property type="entry name" value="HTH_LACI"/>
    <property type="match status" value="1"/>
</dbReference>
<protein>
    <submittedName>
        <fullName evidence="5">Transcriptional regulator, LacI family</fullName>
    </submittedName>
</protein>
<dbReference type="Pfam" id="PF13377">
    <property type="entry name" value="Peripla_BP_3"/>
    <property type="match status" value="1"/>
</dbReference>
<sequence length="344" mass="36565">MATIYDVAKQAGVSPKTVSRVLNGDAPVGARTREAVEAAIRALDYRPSSAARTMRSSRSGLVGLITGAISRGDGSAGPSGLPDLFIVQAIQRVVAEAGMTLMIADTGGEADRAVELMATFAQHRAEGLIYVADSHQRIEDLDPRGTPLVLANCFDAAGTPAVLPDDRAGQRALVERVIAAGHRRIAYLTLPEGMIATELRSRGYREALEAAGIAFDPALVIEGFADHGEGPRPYIASALDRLLALEDRPSVICCGNDELALRLYGELRDRGIRVPQEISVAGYDDYRVISETLYPPLTTADLNYRGIGEAAARRLLALIAGAPAPTEAEVIGGPVCWRQSVTEH</sequence>